<evidence type="ECO:0000313" key="1">
    <source>
        <dbReference type="EMBL" id="OGD78818.1"/>
    </source>
</evidence>
<dbReference type="AlphaFoldDB" id="A0A1F5FGL8"/>
<accession>A0A1F5FGL8</accession>
<comment type="caution">
    <text evidence="1">The sequence shown here is derived from an EMBL/GenBank/DDBJ whole genome shotgun (WGS) entry which is preliminary data.</text>
</comment>
<dbReference type="EMBL" id="MFAF01000024">
    <property type="protein sequence ID" value="OGD78818.1"/>
    <property type="molecule type" value="Genomic_DNA"/>
</dbReference>
<name>A0A1F5FGL8_9BACT</name>
<gene>
    <name evidence="1" type="ORF">A2Y64_03060</name>
</gene>
<evidence type="ECO:0000313" key="2">
    <source>
        <dbReference type="Proteomes" id="UP000177187"/>
    </source>
</evidence>
<proteinExistence type="predicted"/>
<dbReference type="Proteomes" id="UP000177187">
    <property type="component" value="Unassembled WGS sequence"/>
</dbReference>
<reference evidence="1 2" key="1">
    <citation type="journal article" date="2016" name="Nat. Commun.">
        <title>Thousands of microbial genomes shed light on interconnected biogeochemical processes in an aquifer system.</title>
        <authorList>
            <person name="Anantharaman K."/>
            <person name="Brown C.T."/>
            <person name="Hug L.A."/>
            <person name="Sharon I."/>
            <person name="Castelle C.J."/>
            <person name="Probst A.J."/>
            <person name="Thomas B.C."/>
            <person name="Singh A."/>
            <person name="Wilkins M.J."/>
            <person name="Karaoz U."/>
            <person name="Brodie E.L."/>
            <person name="Williams K.H."/>
            <person name="Hubbard S.S."/>
            <person name="Banfield J.F."/>
        </authorList>
    </citation>
    <scope>NUCLEOTIDE SEQUENCE [LARGE SCALE GENOMIC DNA]</scope>
</reference>
<dbReference type="STRING" id="1817816.A2Y64_03060"/>
<protein>
    <submittedName>
        <fullName evidence="1">Uncharacterized protein</fullName>
    </submittedName>
</protein>
<sequence>MSIEYVVARPCAVKNDLGGDEAFLRACTWRLMARTAKREARKKNLRFEEVKLTHRIVSLDGVDQVVEPLSDILEEAARFEEKTGPCADCPACVLDETAGCFGTVGYPVTAEAEQWLYDRITGEVEPWAARGWREFWKGARADPARIALLRSKGDDFLEGKSAWGLTATSGGRPFTLNANELLAALFAAGSLKPADALMLLGLLGALDPDVDPEDEERPVIGVSEAENGETEEKLAFDIYPEPYDDPGICDLKAYLFALFFAAALGVELQVSL</sequence>
<organism evidence="1 2">
    <name type="scientific">Candidatus Coatesbacteria bacterium RBG_13_66_14</name>
    <dbReference type="NCBI Taxonomy" id="1817816"/>
    <lineage>
        <taxon>Bacteria</taxon>
        <taxon>Candidatus Coatesiibacteriota</taxon>
    </lineage>
</organism>